<keyword evidence="2" id="KW-1185">Reference proteome</keyword>
<name>A0A2H3DLC5_ARMGA</name>
<proteinExistence type="predicted"/>
<accession>A0A2H3DLC5</accession>
<gene>
    <name evidence="1" type="ORF">ARMGADRAFT_925252</name>
</gene>
<protein>
    <submittedName>
        <fullName evidence="1">Uncharacterized protein</fullName>
    </submittedName>
</protein>
<organism evidence="1 2">
    <name type="scientific">Armillaria gallica</name>
    <name type="common">Bulbous honey fungus</name>
    <name type="synonym">Armillaria bulbosa</name>
    <dbReference type="NCBI Taxonomy" id="47427"/>
    <lineage>
        <taxon>Eukaryota</taxon>
        <taxon>Fungi</taxon>
        <taxon>Dikarya</taxon>
        <taxon>Basidiomycota</taxon>
        <taxon>Agaricomycotina</taxon>
        <taxon>Agaricomycetes</taxon>
        <taxon>Agaricomycetidae</taxon>
        <taxon>Agaricales</taxon>
        <taxon>Marasmiineae</taxon>
        <taxon>Physalacriaceae</taxon>
        <taxon>Armillaria</taxon>
    </lineage>
</organism>
<dbReference type="AlphaFoldDB" id="A0A2H3DLC5"/>
<evidence type="ECO:0000313" key="1">
    <source>
        <dbReference type="EMBL" id="PBK96031.1"/>
    </source>
</evidence>
<dbReference type="Proteomes" id="UP000217790">
    <property type="component" value="Unassembled WGS sequence"/>
</dbReference>
<dbReference type="STRING" id="47427.A0A2H3DLC5"/>
<dbReference type="EMBL" id="KZ293651">
    <property type="protein sequence ID" value="PBK96031.1"/>
    <property type="molecule type" value="Genomic_DNA"/>
</dbReference>
<dbReference type="Pfam" id="PF18758">
    <property type="entry name" value="KDZ"/>
    <property type="match status" value="1"/>
</dbReference>
<dbReference type="InParanoid" id="A0A2H3DLC5"/>
<reference evidence="2" key="1">
    <citation type="journal article" date="2017" name="Nat. Ecol. Evol.">
        <title>Genome expansion and lineage-specific genetic innovations in the forest pathogenic fungi Armillaria.</title>
        <authorList>
            <person name="Sipos G."/>
            <person name="Prasanna A.N."/>
            <person name="Walter M.C."/>
            <person name="O'Connor E."/>
            <person name="Balint B."/>
            <person name="Krizsan K."/>
            <person name="Kiss B."/>
            <person name="Hess J."/>
            <person name="Varga T."/>
            <person name="Slot J."/>
            <person name="Riley R."/>
            <person name="Boka B."/>
            <person name="Rigling D."/>
            <person name="Barry K."/>
            <person name="Lee J."/>
            <person name="Mihaltcheva S."/>
            <person name="LaButti K."/>
            <person name="Lipzen A."/>
            <person name="Waldron R."/>
            <person name="Moloney N.M."/>
            <person name="Sperisen C."/>
            <person name="Kredics L."/>
            <person name="Vagvoelgyi C."/>
            <person name="Patrignani A."/>
            <person name="Fitzpatrick D."/>
            <person name="Nagy I."/>
            <person name="Doyle S."/>
            <person name="Anderson J.B."/>
            <person name="Grigoriev I.V."/>
            <person name="Gueldener U."/>
            <person name="Muensterkoetter M."/>
            <person name="Nagy L.G."/>
        </authorList>
    </citation>
    <scope>NUCLEOTIDE SEQUENCE [LARGE SCALE GENOMIC DNA]</scope>
    <source>
        <strain evidence="2">Ar21-2</strain>
    </source>
</reference>
<dbReference type="InterPro" id="IPR040521">
    <property type="entry name" value="KDZ"/>
</dbReference>
<dbReference type="OrthoDB" id="3257768at2759"/>
<sequence length="112" mass="12597">MQWWICLSYDLVCQYLPNLLTRITGQCFPGLVEEVLTRFCELEGNIGQVHILPHIGQCKALYSFGHTLGCGGSCRDNVKSPWAKTKCAGGILKQMNHGLCHDVLDFLLNDWN</sequence>
<evidence type="ECO:0000313" key="2">
    <source>
        <dbReference type="Proteomes" id="UP000217790"/>
    </source>
</evidence>